<keyword evidence="1" id="KW-0812">Transmembrane</keyword>
<keyword evidence="1" id="KW-0472">Membrane</keyword>
<evidence type="ECO:0000256" key="1">
    <source>
        <dbReference type="SAM" id="Phobius"/>
    </source>
</evidence>
<feature type="transmembrane region" description="Helical" evidence="1">
    <location>
        <begin position="74"/>
        <end position="96"/>
    </location>
</feature>
<feature type="transmembrane region" description="Helical" evidence="1">
    <location>
        <begin position="43"/>
        <end position="62"/>
    </location>
</feature>
<evidence type="ECO:0000313" key="3">
    <source>
        <dbReference type="Proteomes" id="UP000248857"/>
    </source>
</evidence>
<gene>
    <name evidence="2" type="ORF">C1752_01323</name>
</gene>
<protein>
    <submittedName>
        <fullName evidence="2">Uncharacterized protein</fullName>
    </submittedName>
</protein>
<evidence type="ECO:0000313" key="2">
    <source>
        <dbReference type="EMBL" id="PZD74402.1"/>
    </source>
</evidence>
<organism evidence="2 3">
    <name type="scientific">Acaryochloris thomasi RCC1774</name>
    <dbReference type="NCBI Taxonomy" id="1764569"/>
    <lineage>
        <taxon>Bacteria</taxon>
        <taxon>Bacillati</taxon>
        <taxon>Cyanobacteriota</taxon>
        <taxon>Cyanophyceae</taxon>
        <taxon>Acaryochloridales</taxon>
        <taxon>Acaryochloridaceae</taxon>
        <taxon>Acaryochloris</taxon>
        <taxon>Acaryochloris thomasi</taxon>
    </lineage>
</organism>
<reference evidence="2 3" key="1">
    <citation type="journal article" date="2018" name="Sci. Rep.">
        <title>A novel species of the marine cyanobacterium Acaryochloris with a unique pigment content and lifestyle.</title>
        <authorList>
            <person name="Partensky F."/>
            <person name="Six C."/>
            <person name="Ratin M."/>
            <person name="Garczarek L."/>
            <person name="Vaulot D."/>
            <person name="Probert I."/>
            <person name="Calteau A."/>
            <person name="Gourvil P."/>
            <person name="Marie D."/>
            <person name="Grebert T."/>
            <person name="Bouchier C."/>
            <person name="Le Panse S."/>
            <person name="Gachenot M."/>
            <person name="Rodriguez F."/>
            <person name="Garrido J.L."/>
        </authorList>
    </citation>
    <scope>NUCLEOTIDE SEQUENCE [LARGE SCALE GENOMIC DNA]</scope>
    <source>
        <strain evidence="2 3">RCC1774</strain>
    </source>
</reference>
<dbReference type="Proteomes" id="UP000248857">
    <property type="component" value="Unassembled WGS sequence"/>
</dbReference>
<comment type="caution">
    <text evidence="2">The sequence shown here is derived from an EMBL/GenBank/DDBJ whole genome shotgun (WGS) entry which is preliminary data.</text>
</comment>
<keyword evidence="3" id="KW-1185">Reference proteome</keyword>
<keyword evidence="1" id="KW-1133">Transmembrane helix</keyword>
<accession>A0A2W1JVB3</accession>
<name>A0A2W1JVB3_9CYAN</name>
<sequence>MLSFECENVNSINILLLLTAVVSFFYTVKFFQREKSEAGAEELPVVEQLGGLLLMGVTYFFYARLWGLSRTDLSIRSAVLHFCGSFVAIFPLICAAKVSQWMK</sequence>
<dbReference type="AlphaFoldDB" id="A0A2W1JVB3"/>
<feature type="transmembrane region" description="Helical" evidence="1">
    <location>
        <begin position="12"/>
        <end position="31"/>
    </location>
</feature>
<proteinExistence type="predicted"/>
<dbReference type="EMBL" id="PQWO01000003">
    <property type="protein sequence ID" value="PZD74402.1"/>
    <property type="molecule type" value="Genomic_DNA"/>
</dbReference>